<evidence type="ECO:0000259" key="2">
    <source>
        <dbReference type="Pfam" id="PF10088"/>
    </source>
</evidence>
<gene>
    <name evidence="3" type="ORF">HMPREF9709_01833</name>
</gene>
<proteinExistence type="predicted"/>
<feature type="coiled-coil region" evidence="1">
    <location>
        <begin position="206"/>
        <end position="253"/>
    </location>
</feature>
<accession>H3NR72</accession>
<dbReference type="EMBL" id="AGEI01000037">
    <property type="protein sequence ID" value="EHR31666.1"/>
    <property type="molecule type" value="Genomic_DNA"/>
</dbReference>
<dbReference type="GeneID" id="96999744"/>
<dbReference type="PATRIC" id="fig|883114.3.peg.1831"/>
<protein>
    <recommendedName>
        <fullName evidence="2">DUF2326 domain-containing protein</fullName>
    </recommendedName>
</protein>
<dbReference type="STRING" id="883114.HMPREF9709_01833"/>
<evidence type="ECO:0000256" key="1">
    <source>
        <dbReference type="SAM" id="Coils"/>
    </source>
</evidence>
<dbReference type="RefSeq" id="WP_005399347.1">
    <property type="nucleotide sequence ID" value="NZ_JH601089.1"/>
</dbReference>
<keyword evidence="1" id="KW-0175">Coiled coil</keyword>
<sequence length="555" mass="64412">MKILELIIKNPQGKPIEDINFNEVGVSFIYADIQNPANLKGTINSLGKTLLLKFIDYIFGANEDLAMVKEPIHGFKLEATVKYEGKYFTILRTLGNSDEIYIDGKVYSLSDYKDFFQLKRRLLGKQIILSKKSTEISQRTNAGKDDVISCLELLNLKDILEEIGNIYDSQDRIKELKTNKKELVSFYGNFDVKQIDEEIYFIDKEVERLTAELEKVSNKIKSIEIADIQKDVVEEYSEKSKELKSIKRNYEKNKFESDRLLQFIEDSNKVDISSEHILAIFNKAKQEVPDMVKKTIDEVEEFHRKVYEERKDFLNQRRSIILSEMEIMNKKIDSLATAIDKIGAIISENEVYKESIELYEKYNNDLQEVKYRQGKLSQVKNIDDTITVEDSNLVSSFSHAAQLRKEYDTLIQAYRDFIFDITKSIYDTDVNSYFDIKIRNKHLTYRPVIFEFTLKGDTGEGVGEVKKNLMDYLICRYNNQLEIMIQDSSCYNGIDPRQIVGMLGQLNNISEVSNKQIIVSVNKYQLGNYDSVIKEVEEKSSIILSENRNLLGFDF</sequence>
<organism evidence="3 4">
    <name type="scientific">Helcococcus kunzii ATCC 51366</name>
    <dbReference type="NCBI Taxonomy" id="883114"/>
    <lineage>
        <taxon>Bacteria</taxon>
        <taxon>Bacillati</taxon>
        <taxon>Bacillota</taxon>
        <taxon>Tissierellia</taxon>
        <taxon>Tissierellales</taxon>
        <taxon>Peptoniphilaceae</taxon>
        <taxon>Helcococcus</taxon>
    </lineage>
</organism>
<reference evidence="3 4" key="1">
    <citation type="submission" date="2012-01" db="EMBL/GenBank/DDBJ databases">
        <title>The Genome Sequence of Helcococcus kunzii ATCC 51366.</title>
        <authorList>
            <consortium name="The Broad Institute Genome Sequencing Platform"/>
            <person name="Earl A."/>
            <person name="Ward D."/>
            <person name="Feldgarden M."/>
            <person name="Gevers D."/>
            <person name="Huys G."/>
            <person name="Young S.K."/>
            <person name="Zeng Q."/>
            <person name="Gargeya S."/>
            <person name="Fitzgerald M."/>
            <person name="Haas B."/>
            <person name="Abouelleil A."/>
            <person name="Alvarado L."/>
            <person name="Arachchi H.M."/>
            <person name="Berlin A."/>
            <person name="Chapman S.B."/>
            <person name="Gearin G."/>
            <person name="Goldberg J."/>
            <person name="Griggs A."/>
            <person name="Gujja S."/>
            <person name="Hansen M."/>
            <person name="Heiman D."/>
            <person name="Howarth C."/>
            <person name="Larimer J."/>
            <person name="Lui A."/>
            <person name="MacDonald P.J.P."/>
            <person name="McCowen C."/>
            <person name="Montmayeur A."/>
            <person name="Murphy C."/>
            <person name="Neiman D."/>
            <person name="Pearson M."/>
            <person name="Priest M."/>
            <person name="Roberts A."/>
            <person name="Saif S."/>
            <person name="Shea T."/>
            <person name="Sisk P."/>
            <person name="Stolte C."/>
            <person name="Sykes S."/>
            <person name="Wortman J."/>
            <person name="Nusbaum C."/>
            <person name="Birren B."/>
        </authorList>
    </citation>
    <scope>NUCLEOTIDE SEQUENCE [LARGE SCALE GENOMIC DNA]</scope>
    <source>
        <strain evidence="3 4">ATCC 51366</strain>
    </source>
</reference>
<dbReference type="HOGENOM" id="CLU_488942_0_0_9"/>
<feature type="domain" description="DUF2326" evidence="2">
    <location>
        <begin position="421"/>
        <end position="555"/>
    </location>
</feature>
<dbReference type="OrthoDB" id="2087520at2"/>
<dbReference type="Proteomes" id="UP000004191">
    <property type="component" value="Unassembled WGS sequence"/>
</dbReference>
<comment type="caution">
    <text evidence="3">The sequence shown here is derived from an EMBL/GenBank/DDBJ whole genome shotgun (WGS) entry which is preliminary data.</text>
</comment>
<dbReference type="Pfam" id="PF10088">
    <property type="entry name" value="DUF2326"/>
    <property type="match status" value="1"/>
</dbReference>
<dbReference type="AlphaFoldDB" id="H3NR72"/>
<dbReference type="eggNOG" id="COG5293">
    <property type="taxonomic scope" value="Bacteria"/>
</dbReference>
<evidence type="ECO:0000313" key="3">
    <source>
        <dbReference type="EMBL" id="EHR31666.1"/>
    </source>
</evidence>
<evidence type="ECO:0000313" key="4">
    <source>
        <dbReference type="Proteomes" id="UP000004191"/>
    </source>
</evidence>
<dbReference type="InterPro" id="IPR018760">
    <property type="entry name" value="DUF2326"/>
</dbReference>
<keyword evidence="4" id="KW-1185">Reference proteome</keyword>
<name>H3NR72_9FIRM</name>